<keyword evidence="7" id="KW-0863">Zinc-finger</keyword>
<feature type="domain" description="Toprim" evidence="10">
    <location>
        <begin position="203"/>
        <end position="286"/>
    </location>
</feature>
<dbReference type="SMART" id="SM00400">
    <property type="entry name" value="ZnF_CHCC"/>
    <property type="match status" value="1"/>
</dbReference>
<dbReference type="RefSeq" id="WP_038152110.1">
    <property type="nucleotide sequence ID" value="NZ_JRNT01000008.1"/>
</dbReference>
<dbReference type="PANTHER" id="PTHR30313:SF2">
    <property type="entry name" value="DNA PRIMASE"/>
    <property type="match status" value="1"/>
</dbReference>
<keyword evidence="3" id="KW-0808">Transferase</keyword>
<keyword evidence="4" id="KW-0548">Nucleotidyltransferase</keyword>
<dbReference type="InterPro" id="IPR050219">
    <property type="entry name" value="DnaG_primase"/>
</dbReference>
<dbReference type="Pfam" id="PF01807">
    <property type="entry name" value="Zn_ribbon_DnaG"/>
    <property type="match status" value="1"/>
</dbReference>
<keyword evidence="1" id="KW-0240">DNA-directed RNA polymerase</keyword>
<dbReference type="PANTHER" id="PTHR30313">
    <property type="entry name" value="DNA PRIMASE"/>
    <property type="match status" value="1"/>
</dbReference>
<dbReference type="InterPro" id="IPR007694">
    <property type="entry name" value="DNA_helicase_DnaB-like_C"/>
</dbReference>
<dbReference type="GO" id="GO:0000428">
    <property type="term" value="C:DNA-directed RNA polymerase complex"/>
    <property type="evidence" value="ECO:0007669"/>
    <property type="project" value="UniProtKB-KW"/>
</dbReference>
<comment type="caution">
    <text evidence="12">The sequence shown here is derived from an EMBL/GenBank/DDBJ whole genome shotgun (WGS) entry which is preliminary data.</text>
</comment>
<keyword evidence="2" id="KW-0639">Primosome</keyword>
<dbReference type="GO" id="GO:0003899">
    <property type="term" value="F:DNA-directed RNA polymerase activity"/>
    <property type="evidence" value="ECO:0007669"/>
    <property type="project" value="InterPro"/>
</dbReference>
<dbReference type="eggNOG" id="COG0358">
    <property type="taxonomic scope" value="Bacteria"/>
</dbReference>
<evidence type="ECO:0000256" key="4">
    <source>
        <dbReference type="ARBA" id="ARBA00022695"/>
    </source>
</evidence>
<dbReference type="Gene3D" id="3.90.580.10">
    <property type="entry name" value="Zinc finger, CHC2-type domain"/>
    <property type="match status" value="1"/>
</dbReference>
<dbReference type="InterPro" id="IPR036977">
    <property type="entry name" value="DNA_primase_Znf_CHC2"/>
</dbReference>
<evidence type="ECO:0000256" key="1">
    <source>
        <dbReference type="ARBA" id="ARBA00022478"/>
    </source>
</evidence>
<gene>
    <name evidence="12" type="ORF">HMPREF0872_04040</name>
</gene>
<dbReference type="SUPFAM" id="SSF57783">
    <property type="entry name" value="Zinc beta-ribbon"/>
    <property type="match status" value="1"/>
</dbReference>
<dbReference type="Pfam" id="PF13155">
    <property type="entry name" value="Toprim_2"/>
    <property type="match status" value="1"/>
</dbReference>
<name>A0A096BXV6_9FIRM</name>
<dbReference type="Proteomes" id="UP000029628">
    <property type="component" value="Unassembled WGS sequence"/>
</dbReference>
<dbReference type="GO" id="GO:0006269">
    <property type="term" value="P:DNA replication, synthesis of primer"/>
    <property type="evidence" value="ECO:0007669"/>
    <property type="project" value="UniProtKB-KW"/>
</dbReference>
<keyword evidence="5" id="KW-0235">DNA replication</keyword>
<dbReference type="SUPFAM" id="SSF56731">
    <property type="entry name" value="DNA primase core"/>
    <property type="match status" value="1"/>
</dbReference>
<dbReference type="GO" id="GO:0003677">
    <property type="term" value="F:DNA binding"/>
    <property type="evidence" value="ECO:0007669"/>
    <property type="project" value="InterPro"/>
</dbReference>
<evidence type="ECO:0000259" key="10">
    <source>
        <dbReference type="PROSITE" id="PS50880"/>
    </source>
</evidence>
<sequence length="659" mass="75558">MAKISDIINRRIDIVELVGRYTELSPVGSLLQGRCPIHGSKEGMPLRVFPHNNSYFCFACESGGGPVNFYADVENIPYRTALEILAKECNININSDEQYQKEVSIEERYTSLTERAMKNVGNVVDYLHKRGLTDDTIQEFKLGEDGGTLVIPITNEFGQIVNVAKRQFEGKPKYKNGYNNALYDKSSLLYGLDKARKNVKERQAIYLVEGYMDAISGYQLGLATVAYCGNEVQSDQVRTLQKYIRKEVTIILCPDNDEEGLKRVPKVRETFKKMGLSAKLYVLELPDTCKDLNDLLIQKIDIDSLPLVHIDKYCVNLVLAKCKQLEDEYNQMHNYMKTVDNSLVKSDIIKYLASKWNRQEEELREFFKADIDSIDTLLKDADKTEACINDLKRLYTRGELKTGFQQIDNCIGGLTKTQVFLIGAYSASGKTQMAIEYILRQLSQNKSRVIFFSLEMPKGKVLERMIAMIVGCRLRDVRDIVMSGDEKIQKVIDKLDERLIIYDQNDLSIYDIEKRIQAVNQKRLLGGDVDVVVVDYFGYLKGTDDFEGASKQAKYMKYLAKTYNIVFCMLAQLNRSANTYDEPTMDMLKMTGDLEASADVILMMWRPDREPNISLEKQQRLENITKMKIEKSRDGIYGPTRMEFKYNINNSRLEEQIEA</sequence>
<dbReference type="SUPFAM" id="SSF52540">
    <property type="entry name" value="P-loop containing nucleoside triphosphate hydrolases"/>
    <property type="match status" value="1"/>
</dbReference>
<dbReference type="GO" id="GO:0005524">
    <property type="term" value="F:ATP binding"/>
    <property type="evidence" value="ECO:0007669"/>
    <property type="project" value="InterPro"/>
</dbReference>
<evidence type="ECO:0000256" key="7">
    <source>
        <dbReference type="ARBA" id="ARBA00022771"/>
    </source>
</evidence>
<accession>A0A096BXV6</accession>
<dbReference type="InterPro" id="IPR034151">
    <property type="entry name" value="TOPRIM_DnaG_bac"/>
</dbReference>
<dbReference type="Pfam" id="PF08275">
    <property type="entry name" value="DNAG_N"/>
    <property type="match status" value="1"/>
</dbReference>
<dbReference type="InterPro" id="IPR027417">
    <property type="entry name" value="P-loop_NTPase"/>
</dbReference>
<evidence type="ECO:0000259" key="11">
    <source>
        <dbReference type="PROSITE" id="PS51199"/>
    </source>
</evidence>
<protein>
    <submittedName>
        <fullName evidence="12">DNA primase</fullName>
    </submittedName>
</protein>
<dbReference type="CDD" id="cd03364">
    <property type="entry name" value="TOPRIM_DnaG_primases"/>
    <property type="match status" value="1"/>
</dbReference>
<reference evidence="12 13" key="1">
    <citation type="submission" date="2014-07" db="EMBL/GenBank/DDBJ databases">
        <authorList>
            <person name="McCorrison J."/>
            <person name="Sanka R."/>
            <person name="Torralba M."/>
            <person name="Gillis M."/>
            <person name="Haft D.H."/>
            <person name="Methe B."/>
            <person name="Sutton G."/>
            <person name="Nelson K.E."/>
        </authorList>
    </citation>
    <scope>NUCLEOTIDE SEQUENCE [LARGE SCALE GENOMIC DNA]</scope>
    <source>
        <strain evidence="12 13">DNF00314</strain>
    </source>
</reference>
<evidence type="ECO:0000256" key="3">
    <source>
        <dbReference type="ARBA" id="ARBA00022679"/>
    </source>
</evidence>
<dbReference type="GO" id="GO:1990077">
    <property type="term" value="C:primosome complex"/>
    <property type="evidence" value="ECO:0007669"/>
    <property type="project" value="UniProtKB-KW"/>
</dbReference>
<dbReference type="PROSITE" id="PS51199">
    <property type="entry name" value="SF4_HELICASE"/>
    <property type="match status" value="1"/>
</dbReference>
<evidence type="ECO:0000256" key="2">
    <source>
        <dbReference type="ARBA" id="ARBA00022515"/>
    </source>
</evidence>
<dbReference type="AlphaFoldDB" id="A0A096BXV6"/>
<keyword evidence="13" id="KW-1185">Reference proteome</keyword>
<dbReference type="GO" id="GO:0003678">
    <property type="term" value="F:DNA helicase activity"/>
    <property type="evidence" value="ECO:0007669"/>
    <property type="project" value="InterPro"/>
</dbReference>
<keyword evidence="9" id="KW-0804">Transcription</keyword>
<organism evidence="12 13">
    <name type="scientific">Veillonella montpellierensis DNF00314</name>
    <dbReference type="NCBI Taxonomy" id="1401067"/>
    <lineage>
        <taxon>Bacteria</taxon>
        <taxon>Bacillati</taxon>
        <taxon>Bacillota</taxon>
        <taxon>Negativicutes</taxon>
        <taxon>Veillonellales</taxon>
        <taxon>Veillonellaceae</taxon>
        <taxon>Veillonella</taxon>
    </lineage>
</organism>
<dbReference type="Gene3D" id="3.40.1360.10">
    <property type="match status" value="1"/>
</dbReference>
<dbReference type="eggNOG" id="COG0305">
    <property type="taxonomic scope" value="Bacteria"/>
</dbReference>
<evidence type="ECO:0000313" key="13">
    <source>
        <dbReference type="Proteomes" id="UP000029628"/>
    </source>
</evidence>
<dbReference type="Gene3D" id="3.40.50.300">
    <property type="entry name" value="P-loop containing nucleotide triphosphate hydrolases"/>
    <property type="match status" value="1"/>
</dbReference>
<dbReference type="InterPro" id="IPR002694">
    <property type="entry name" value="Znf_CHC2"/>
</dbReference>
<keyword evidence="8" id="KW-0862">Zinc</keyword>
<dbReference type="GO" id="GO:0005737">
    <property type="term" value="C:cytoplasm"/>
    <property type="evidence" value="ECO:0007669"/>
    <property type="project" value="TreeGrafter"/>
</dbReference>
<dbReference type="GO" id="GO:0008270">
    <property type="term" value="F:zinc ion binding"/>
    <property type="evidence" value="ECO:0007669"/>
    <property type="project" value="UniProtKB-KW"/>
</dbReference>
<evidence type="ECO:0000256" key="9">
    <source>
        <dbReference type="ARBA" id="ARBA00023163"/>
    </source>
</evidence>
<dbReference type="Pfam" id="PF03796">
    <property type="entry name" value="DnaB_C"/>
    <property type="match status" value="1"/>
</dbReference>
<evidence type="ECO:0000313" key="12">
    <source>
        <dbReference type="EMBL" id="KGF47572.1"/>
    </source>
</evidence>
<evidence type="ECO:0000256" key="6">
    <source>
        <dbReference type="ARBA" id="ARBA00022723"/>
    </source>
</evidence>
<dbReference type="InterPro" id="IPR013264">
    <property type="entry name" value="DNAG_N"/>
</dbReference>
<evidence type="ECO:0000256" key="8">
    <source>
        <dbReference type="ARBA" id="ARBA00022833"/>
    </source>
</evidence>
<dbReference type="InterPro" id="IPR006171">
    <property type="entry name" value="TOPRIM_dom"/>
</dbReference>
<dbReference type="PROSITE" id="PS50880">
    <property type="entry name" value="TOPRIM"/>
    <property type="match status" value="1"/>
</dbReference>
<dbReference type="EMBL" id="JRNT01000008">
    <property type="protein sequence ID" value="KGF47572.1"/>
    <property type="molecule type" value="Genomic_DNA"/>
</dbReference>
<evidence type="ECO:0000256" key="5">
    <source>
        <dbReference type="ARBA" id="ARBA00022705"/>
    </source>
</evidence>
<feature type="domain" description="SF4 helicase" evidence="11">
    <location>
        <begin position="393"/>
        <end position="659"/>
    </location>
</feature>
<proteinExistence type="predicted"/>
<keyword evidence="6" id="KW-0479">Metal-binding</keyword>